<gene>
    <name evidence="3" type="ORF">GFK26_04320</name>
</gene>
<evidence type="ECO:0000313" key="4">
    <source>
        <dbReference type="Proteomes" id="UP000326780"/>
    </source>
</evidence>
<proteinExistence type="predicted"/>
<feature type="transmembrane region" description="Helical" evidence="1">
    <location>
        <begin position="95"/>
        <end position="116"/>
    </location>
</feature>
<dbReference type="Pfam" id="PF20455">
    <property type="entry name" value="DUF6708"/>
    <property type="match status" value="1"/>
</dbReference>
<organism evidence="3 4">
    <name type="scientific">Variovorax paradoxus</name>
    <dbReference type="NCBI Taxonomy" id="34073"/>
    <lineage>
        <taxon>Bacteria</taxon>
        <taxon>Pseudomonadati</taxon>
        <taxon>Pseudomonadota</taxon>
        <taxon>Betaproteobacteria</taxon>
        <taxon>Burkholderiales</taxon>
        <taxon>Comamonadaceae</taxon>
        <taxon>Variovorax</taxon>
    </lineage>
</organism>
<feature type="domain" description="DUF6708" evidence="2">
    <location>
        <begin position="109"/>
        <end position="308"/>
    </location>
</feature>
<evidence type="ECO:0000313" key="3">
    <source>
        <dbReference type="EMBL" id="QFZ82030.1"/>
    </source>
</evidence>
<dbReference type="RefSeq" id="WP_153280914.1">
    <property type="nucleotide sequence ID" value="NZ_CP045644.1"/>
</dbReference>
<sequence>MIGGINTSGRSTDEDRADGKVIGLVERYANKRQSAAGVAGHGGKLTGVYPDAIEFQRVYLTGGGGVYTTYGFVSGVLGTYLFATFMLEGMIKYEGYGVIAFAYIGSWSFFAFFAYLELFAPADSPLYFDRKHRKVYKVTQSGARRWRFFGPRNSSLVAYDWDLIDAEHHTTLQASTATASRVHHLVFLVRKSKDDPTIIDSFTFASVDFVPALWEYIRRYMEQGAAPLVKGEFPPVSNTGAYVPWSDFGAVVPFLDQPGRRWKEQPWKTMLKYISMPVTVPLYMLWLFFNRLTVWTAQKVEWPEEIKQAIGRLINELDLRADTYRSLRPGPPPEV</sequence>
<keyword evidence="1" id="KW-1133">Transmembrane helix</keyword>
<keyword evidence="1" id="KW-0812">Transmembrane</keyword>
<keyword evidence="1" id="KW-0472">Membrane</keyword>
<dbReference type="AlphaFoldDB" id="A0A5Q0LX73"/>
<feature type="transmembrane region" description="Helical" evidence="1">
    <location>
        <begin position="64"/>
        <end position="83"/>
    </location>
</feature>
<evidence type="ECO:0000256" key="1">
    <source>
        <dbReference type="SAM" id="Phobius"/>
    </source>
</evidence>
<dbReference type="EMBL" id="CP045644">
    <property type="protein sequence ID" value="QFZ82030.1"/>
    <property type="molecule type" value="Genomic_DNA"/>
</dbReference>
<dbReference type="InterPro" id="IPR046554">
    <property type="entry name" value="DUF6708"/>
</dbReference>
<reference evidence="3 4" key="1">
    <citation type="submission" date="2019-10" db="EMBL/GenBank/DDBJ databases">
        <title>Complete genome sequence of Variovorax paradoxus 5C-2.</title>
        <authorList>
            <person name="Gogoleva N.E."/>
            <person name="Balkin A.S."/>
        </authorList>
    </citation>
    <scope>NUCLEOTIDE SEQUENCE [LARGE SCALE GENOMIC DNA]</scope>
    <source>
        <strain evidence="3 4">5C-2</strain>
    </source>
</reference>
<evidence type="ECO:0000259" key="2">
    <source>
        <dbReference type="Pfam" id="PF20455"/>
    </source>
</evidence>
<feature type="transmembrane region" description="Helical" evidence="1">
    <location>
        <begin position="270"/>
        <end position="289"/>
    </location>
</feature>
<name>A0A5Q0LX73_VARPD</name>
<protein>
    <recommendedName>
        <fullName evidence="2">DUF6708 domain-containing protein</fullName>
    </recommendedName>
</protein>
<accession>A0A5Q0LX73</accession>
<dbReference type="Proteomes" id="UP000326780">
    <property type="component" value="Chromosome"/>
</dbReference>